<proteinExistence type="predicted"/>
<evidence type="ECO:0000256" key="1">
    <source>
        <dbReference type="SAM" id="Phobius"/>
    </source>
</evidence>
<evidence type="ECO:0000313" key="2">
    <source>
        <dbReference type="EMBL" id="RKP51553.1"/>
    </source>
</evidence>
<dbReference type="EMBL" id="RBZM01000007">
    <property type="protein sequence ID" value="RKP51553.1"/>
    <property type="molecule type" value="Genomic_DNA"/>
</dbReference>
<feature type="transmembrane region" description="Helical" evidence="1">
    <location>
        <begin position="21"/>
        <end position="42"/>
    </location>
</feature>
<keyword evidence="1" id="KW-0472">Membrane</keyword>
<dbReference type="GO" id="GO:0005886">
    <property type="term" value="C:plasma membrane"/>
    <property type="evidence" value="ECO:0007669"/>
    <property type="project" value="UniProtKB-SubCell"/>
</dbReference>
<feature type="transmembrane region" description="Helical" evidence="1">
    <location>
        <begin position="111"/>
        <end position="136"/>
    </location>
</feature>
<dbReference type="OrthoDB" id="4187110at2"/>
<accession>A0A494XVE2</accession>
<dbReference type="Pfam" id="PF12679">
    <property type="entry name" value="ABC2_membrane_2"/>
    <property type="match status" value="1"/>
</dbReference>
<protein>
    <submittedName>
        <fullName evidence="2">ABC transporter permease</fullName>
    </submittedName>
</protein>
<organism evidence="2 3">
    <name type="scientific">Cohnella endophytica</name>
    <dbReference type="NCBI Taxonomy" id="2419778"/>
    <lineage>
        <taxon>Bacteria</taxon>
        <taxon>Bacillati</taxon>
        <taxon>Bacillota</taxon>
        <taxon>Bacilli</taxon>
        <taxon>Bacillales</taxon>
        <taxon>Paenibacillaceae</taxon>
        <taxon>Cohnella</taxon>
    </lineage>
</organism>
<feature type="transmembrane region" description="Helical" evidence="1">
    <location>
        <begin position="226"/>
        <end position="247"/>
    </location>
</feature>
<dbReference type="GO" id="GO:0140359">
    <property type="term" value="F:ABC-type transporter activity"/>
    <property type="evidence" value="ECO:0007669"/>
    <property type="project" value="InterPro"/>
</dbReference>
<keyword evidence="1" id="KW-0812">Transmembrane</keyword>
<dbReference type="Proteomes" id="UP000282076">
    <property type="component" value="Unassembled WGS sequence"/>
</dbReference>
<keyword evidence="3" id="KW-1185">Reference proteome</keyword>
<feature type="transmembrane region" description="Helical" evidence="1">
    <location>
        <begin position="148"/>
        <end position="170"/>
    </location>
</feature>
<gene>
    <name evidence="2" type="ORF">D7Z26_17355</name>
</gene>
<feature type="transmembrane region" description="Helical" evidence="1">
    <location>
        <begin position="177"/>
        <end position="198"/>
    </location>
</feature>
<comment type="caution">
    <text evidence="2">The sequence shown here is derived from an EMBL/GenBank/DDBJ whole genome shotgun (WGS) entry which is preliminary data.</text>
</comment>
<dbReference type="RefSeq" id="WP_120978252.1">
    <property type="nucleotide sequence ID" value="NZ_RBZM01000007.1"/>
</dbReference>
<feature type="transmembrane region" description="Helical" evidence="1">
    <location>
        <begin position="69"/>
        <end position="90"/>
    </location>
</feature>
<name>A0A494XVE2_9BACL</name>
<dbReference type="AlphaFoldDB" id="A0A494XVE2"/>
<evidence type="ECO:0000313" key="3">
    <source>
        <dbReference type="Proteomes" id="UP000282076"/>
    </source>
</evidence>
<keyword evidence="1" id="KW-1133">Transmembrane helix</keyword>
<sequence length="255" mass="27813">MSTWLLLFRKEMLESTRNYKWIWIPLVFLLLGISNPVTTYFMPQILESSGVAADLVPVPTSVEIMAKSLSQYGTLGLLILALSFMGIVAAERQSGSAIMVLVKPVSHRSYILAKWSGMTVLTLAAVGLGQLGTWYYTNILFESVPFRLVWTSLLVYALWLLFINTITLFLSCLMKSVGGIAFISLGVAAVLAILTQVLDHTMKWSPSRLTGAASQILLSGQGGGDMWLAIALTIAFIAALLAGSVTASRRMWTKS</sequence>
<reference evidence="2 3" key="1">
    <citation type="submission" date="2018-10" db="EMBL/GenBank/DDBJ databases">
        <title>Cohnella sp. M2MS4P-1, whole genome shotgun sequence.</title>
        <authorList>
            <person name="Tuo L."/>
        </authorList>
    </citation>
    <scope>NUCLEOTIDE SEQUENCE [LARGE SCALE GENOMIC DNA]</scope>
    <source>
        <strain evidence="2 3">M2MS4P-1</strain>
    </source>
</reference>